<dbReference type="Gene3D" id="3.90.176.10">
    <property type="entry name" value="Toxin ADP-ribosyltransferase, Chain A, domain 1"/>
    <property type="match status" value="1"/>
</dbReference>
<dbReference type="OrthoDB" id="4336409at2"/>
<protein>
    <submittedName>
        <fullName evidence="2">ADP-ribosyltransferase exoenzyme</fullName>
    </submittedName>
</protein>
<evidence type="ECO:0000259" key="1">
    <source>
        <dbReference type="Pfam" id="PF03496"/>
    </source>
</evidence>
<accession>A0A1N7Q2R3</accession>
<dbReference type="Pfam" id="PF03496">
    <property type="entry name" value="ADPrib_exo_Tox"/>
    <property type="match status" value="1"/>
</dbReference>
<proteinExistence type="predicted"/>
<evidence type="ECO:0000313" key="3">
    <source>
        <dbReference type="Proteomes" id="UP000186026"/>
    </source>
</evidence>
<organism evidence="2 3">
    <name type="scientific">Belliella pelovolcani</name>
    <dbReference type="NCBI Taxonomy" id="529505"/>
    <lineage>
        <taxon>Bacteria</taxon>
        <taxon>Pseudomonadati</taxon>
        <taxon>Bacteroidota</taxon>
        <taxon>Cytophagia</taxon>
        <taxon>Cytophagales</taxon>
        <taxon>Cyclobacteriaceae</taxon>
        <taxon>Belliella</taxon>
    </lineage>
</organism>
<dbReference type="Proteomes" id="UP000186026">
    <property type="component" value="Unassembled WGS sequence"/>
</dbReference>
<reference evidence="3" key="1">
    <citation type="submission" date="2017-01" db="EMBL/GenBank/DDBJ databases">
        <authorList>
            <person name="Varghese N."/>
            <person name="Submissions S."/>
        </authorList>
    </citation>
    <scope>NUCLEOTIDE SEQUENCE [LARGE SCALE GENOMIC DNA]</scope>
    <source>
        <strain evidence="3">DSM 46698</strain>
    </source>
</reference>
<dbReference type="SUPFAM" id="SSF56399">
    <property type="entry name" value="ADP-ribosylation"/>
    <property type="match status" value="1"/>
</dbReference>
<dbReference type="GO" id="GO:0016740">
    <property type="term" value="F:transferase activity"/>
    <property type="evidence" value="ECO:0007669"/>
    <property type="project" value="UniProtKB-KW"/>
</dbReference>
<feature type="domain" description="ADP ribosyltransferase" evidence="1">
    <location>
        <begin position="50"/>
        <end position="184"/>
    </location>
</feature>
<name>A0A1N7Q2R3_9BACT</name>
<dbReference type="GO" id="GO:0005576">
    <property type="term" value="C:extracellular region"/>
    <property type="evidence" value="ECO:0007669"/>
    <property type="project" value="InterPro"/>
</dbReference>
<sequence length="199" mass="22942">MLEDPNFKKSYIVGLDGFTYADLERAYASFLSKEYNNESHVVIDGIEKFQLTKSDALHILAYTGHSSMWINAKIRENNLDRNCNIFIKNLDRALDKIPPANNIKLFHMTNDLWEGMIEGSIIKIPNYLSTSIEDYKNSEVVLKLQTARKGSKARDISTISNNKYELEYLFLRGASFRVLRIEKIGKITYVELVEYANMV</sequence>
<keyword evidence="3" id="KW-1185">Reference proteome</keyword>
<dbReference type="RefSeq" id="WP_076503087.1">
    <property type="nucleotide sequence ID" value="NZ_FTOP01000026.1"/>
</dbReference>
<dbReference type="PROSITE" id="PS51996">
    <property type="entry name" value="TR_MART"/>
    <property type="match status" value="1"/>
</dbReference>
<keyword evidence="2" id="KW-0808">Transferase</keyword>
<dbReference type="EMBL" id="FTOP01000026">
    <property type="protein sequence ID" value="SIT17115.1"/>
    <property type="molecule type" value="Genomic_DNA"/>
</dbReference>
<dbReference type="AlphaFoldDB" id="A0A1N7Q2R3"/>
<gene>
    <name evidence="2" type="ORF">SAMN05421761_12612</name>
</gene>
<evidence type="ECO:0000313" key="2">
    <source>
        <dbReference type="EMBL" id="SIT17115.1"/>
    </source>
</evidence>
<dbReference type="InterPro" id="IPR003540">
    <property type="entry name" value="ADP-ribosyltransferase"/>
</dbReference>